<dbReference type="KEGG" id="cfer:D4Z93_09955"/>
<dbReference type="InterPro" id="IPR027972">
    <property type="entry name" value="DUF4489"/>
</dbReference>
<dbReference type="Proteomes" id="UP000266301">
    <property type="component" value="Chromosome"/>
</dbReference>
<organism evidence="1 2">
    <name type="scientific">Clostridium fermenticellae</name>
    <dbReference type="NCBI Taxonomy" id="2068654"/>
    <lineage>
        <taxon>Bacteria</taxon>
        <taxon>Bacillati</taxon>
        <taxon>Bacillota</taxon>
        <taxon>Clostridia</taxon>
        <taxon>Eubacteriales</taxon>
        <taxon>Clostridiaceae</taxon>
        <taxon>Clostridium</taxon>
    </lineage>
</organism>
<dbReference type="RefSeq" id="WP_119973172.1">
    <property type="nucleotide sequence ID" value="NZ_CP032416.1"/>
</dbReference>
<protein>
    <submittedName>
        <fullName evidence="1">DUF4489 domain-containing protein</fullName>
    </submittedName>
</protein>
<gene>
    <name evidence="1" type="ORF">D4Z93_09955</name>
</gene>
<sequence length="176" mass="18498">MNSLTCHDDYDLRKCITDNNRCYQKPECCHKEPSKVILGCGTGGAGPLPIIAIGDLTAPIPVVSTTLDMANLCTPQTRLVFTSQINIPVAAAVTLNFNVFKSCDGGTPQQIGSTFTFSLAVGVVESTSFSFQLCDVGCCQKCCTYSVELAPTTITADAGVTITNATLTALAVESCN</sequence>
<proteinExistence type="predicted"/>
<name>A0A386H541_9CLOT</name>
<dbReference type="Pfam" id="PF14879">
    <property type="entry name" value="DUF4489"/>
    <property type="match status" value="1"/>
</dbReference>
<accession>A0A386H541</accession>
<dbReference type="OrthoDB" id="1912442at2"/>
<evidence type="ECO:0000313" key="2">
    <source>
        <dbReference type="Proteomes" id="UP000266301"/>
    </source>
</evidence>
<dbReference type="AlphaFoldDB" id="A0A386H541"/>
<evidence type="ECO:0000313" key="1">
    <source>
        <dbReference type="EMBL" id="AYD40829.1"/>
    </source>
</evidence>
<keyword evidence="2" id="KW-1185">Reference proteome</keyword>
<reference evidence="1 2" key="1">
    <citation type="journal article" date="2019" name="Int. J. Syst. Evol. Microbiol.">
        <title>Clostridium fermenticellae sp. nov., isolated from the mud in a fermentation cellar for the production of the Chinese liquor, baijiu.</title>
        <authorList>
            <person name="Xu P.X."/>
            <person name="Chai L.J."/>
            <person name="Qiu T."/>
            <person name="Zhang X.J."/>
            <person name="Lu Z.M."/>
            <person name="Xiao C."/>
            <person name="Wang S.T."/>
            <person name="Shen C.H."/>
            <person name="Shi J.S."/>
            <person name="Xu Z.H."/>
        </authorList>
    </citation>
    <scope>NUCLEOTIDE SEQUENCE [LARGE SCALE GENOMIC DNA]</scope>
    <source>
        <strain evidence="1 2">JN500901</strain>
    </source>
</reference>
<dbReference type="EMBL" id="CP032416">
    <property type="protein sequence ID" value="AYD40829.1"/>
    <property type="molecule type" value="Genomic_DNA"/>
</dbReference>